<proteinExistence type="predicted"/>
<reference evidence="1" key="2">
    <citation type="journal article" date="2017" name="Nat. Commun.">
        <title>Single-virus genomics reveals hidden cosmopolitan and abundant viruses.</title>
        <authorList>
            <person name="Martinez-Hernandez F."/>
            <person name="Fornas O."/>
            <person name="Lluesma Gomez M."/>
            <person name="Bolduc B."/>
            <person name="de la Cruz Pena M.J."/>
            <person name="Martinez J.M."/>
            <person name="Anton J."/>
            <person name="Gasol J.M."/>
            <person name="Rosselli R."/>
            <person name="Rodriguez-Valera F."/>
            <person name="Sullivan M.B."/>
            <person name="Acinas S.G."/>
            <person name="Martinez-Garcia M."/>
        </authorList>
    </citation>
    <scope>NUCLEOTIDE SEQUENCE</scope>
</reference>
<organism evidence="1">
    <name type="scientific">uncultured virus</name>
    <dbReference type="NCBI Taxonomy" id="340016"/>
    <lineage>
        <taxon>Viruses</taxon>
        <taxon>environmental samples</taxon>
    </lineage>
</organism>
<dbReference type="EMBL" id="KY052842">
    <property type="protein sequence ID" value="ASF00567.1"/>
    <property type="molecule type" value="Genomic_DNA"/>
</dbReference>
<name>A0A218MMP8_9VIRU</name>
<accession>A0A218MMP8</accession>
<sequence>MPKRELNINTDNILTDETQEDIILKSPLTIPDKHIQELNILRALEGANYSYYDIAMTEDQAQIPTEIANIPYIENDIAISSGEAPHIPTFQQSTNLNENMGGQQVFLNNS</sequence>
<protein>
    <submittedName>
        <fullName evidence="1">Uncharacterized protein</fullName>
    </submittedName>
</protein>
<evidence type="ECO:0000313" key="1">
    <source>
        <dbReference type="EMBL" id="ASF00567.1"/>
    </source>
</evidence>
<reference evidence="1" key="1">
    <citation type="submission" date="2016-10" db="EMBL/GenBank/DDBJ databases">
        <authorList>
            <person name="Varghese N."/>
        </authorList>
    </citation>
    <scope>NUCLEOTIDE SEQUENCE</scope>
</reference>